<dbReference type="OrthoDB" id="8749238at2759"/>
<dbReference type="Gene3D" id="1.20.140.150">
    <property type="match status" value="1"/>
</dbReference>
<dbReference type="STRING" id="113540.ENSSFOP00015006207"/>
<dbReference type="GO" id="GO:0005886">
    <property type="term" value="C:plasma membrane"/>
    <property type="evidence" value="ECO:0007669"/>
    <property type="project" value="UniProtKB-SubCell"/>
</dbReference>
<dbReference type="EMBL" id="JARO02002851">
    <property type="protein sequence ID" value="KPP71781.1"/>
    <property type="molecule type" value="Genomic_DNA"/>
</dbReference>
<evidence type="ECO:0000313" key="9">
    <source>
        <dbReference type="EMBL" id="KPP71781.1"/>
    </source>
</evidence>
<dbReference type="InterPro" id="IPR004031">
    <property type="entry name" value="PMP22/EMP/MP20/Claudin"/>
</dbReference>
<dbReference type="Proteomes" id="UP000034805">
    <property type="component" value="Unassembled WGS sequence"/>
</dbReference>
<dbReference type="GO" id="GO:0005923">
    <property type="term" value="C:bicellular tight junction"/>
    <property type="evidence" value="ECO:0007669"/>
    <property type="project" value="UniProtKB-SubCell"/>
</dbReference>
<comment type="function">
    <text evidence="8">Claudins function as major constituents of the tight junction complexes that regulate the permeability of epithelia.</text>
</comment>
<feature type="transmembrane region" description="Helical" evidence="8">
    <location>
        <begin position="82"/>
        <end position="105"/>
    </location>
</feature>
<dbReference type="InterPro" id="IPR006187">
    <property type="entry name" value="Claudin"/>
</dbReference>
<evidence type="ECO:0000256" key="5">
    <source>
        <dbReference type="ARBA" id="ARBA00022949"/>
    </source>
</evidence>
<dbReference type="PRINTS" id="PR01077">
    <property type="entry name" value="CLAUDIN"/>
</dbReference>
<keyword evidence="7 8" id="KW-0472">Membrane</keyword>
<comment type="caution">
    <text evidence="9">The sequence shown here is derived from an EMBL/GenBank/DDBJ whole genome shotgun (WGS) entry which is preliminary data.</text>
</comment>
<evidence type="ECO:0000256" key="4">
    <source>
        <dbReference type="ARBA" id="ARBA00022692"/>
    </source>
</evidence>
<dbReference type="Pfam" id="PF00822">
    <property type="entry name" value="PMP22_Claudin"/>
    <property type="match status" value="1"/>
</dbReference>
<name>A0A0P7URC6_SCLFO</name>
<gene>
    <name evidence="9" type="ORF">Z043_109272</name>
</gene>
<protein>
    <recommendedName>
        <fullName evidence="8">Claudin</fullName>
    </recommendedName>
</protein>
<dbReference type="KEGG" id="sfm:108920514"/>
<keyword evidence="4 8" id="KW-0812">Transmembrane</keyword>
<dbReference type="AlphaFoldDB" id="A0A0P7URC6"/>
<accession>A0A0P7URC6</accession>
<proteinExistence type="inferred from homology"/>
<comment type="subcellular location">
    <subcellularLocation>
        <location evidence="8">Cell junction</location>
        <location evidence="8">Tight junction</location>
    </subcellularLocation>
    <subcellularLocation>
        <location evidence="8">Cell membrane</location>
        <topology evidence="8">Multi-pass membrane protein</topology>
    </subcellularLocation>
</comment>
<dbReference type="PANTHER" id="PTHR12002">
    <property type="entry name" value="CLAUDIN"/>
    <property type="match status" value="1"/>
</dbReference>
<dbReference type="PRINTS" id="PR01385">
    <property type="entry name" value="CLAUDIN14"/>
</dbReference>
<evidence type="ECO:0000313" key="10">
    <source>
        <dbReference type="Proteomes" id="UP000034805"/>
    </source>
</evidence>
<evidence type="ECO:0000256" key="2">
    <source>
        <dbReference type="ARBA" id="ARBA00022427"/>
    </source>
</evidence>
<evidence type="ECO:0000256" key="3">
    <source>
        <dbReference type="ARBA" id="ARBA00022475"/>
    </source>
</evidence>
<keyword evidence="3 8" id="KW-1003">Cell membrane</keyword>
<comment type="caution">
    <text evidence="8">Lacks conserved residue(s) required for the propagation of feature annotation.</text>
</comment>
<dbReference type="InterPro" id="IPR017974">
    <property type="entry name" value="Claudin_CS"/>
</dbReference>
<sequence>MAKMETQMIGFFLSLLGLLGMVIATLIPHWRRRAYGGSNIVTATGYIKGLWMECVWHSTGVYQCQFHRSLLALPMDLQAARALMVISCVLSVMATGVATVGMECTRICEGSRNKSTLSVAAGVAFILAGLLCLLTVAWTTDSVVRDFRNPVLPSTLKYEIGPAVFLGFVSSVLSIIAGGVFCLFCEDSQLRRPYTTRRATAVRPMPPPYELNGASNRNYAPSHLSASSSGYRIGDYV</sequence>
<keyword evidence="5 8" id="KW-0965">Cell junction</keyword>
<feature type="transmembrane region" description="Helical" evidence="8">
    <location>
        <begin position="160"/>
        <end position="184"/>
    </location>
</feature>
<evidence type="ECO:0000256" key="8">
    <source>
        <dbReference type="RuleBase" id="RU060637"/>
    </source>
</evidence>
<evidence type="ECO:0000256" key="6">
    <source>
        <dbReference type="ARBA" id="ARBA00022989"/>
    </source>
</evidence>
<reference evidence="9 10" key="1">
    <citation type="submission" date="2015-08" db="EMBL/GenBank/DDBJ databases">
        <title>The genome of the Asian arowana (Scleropages formosus).</title>
        <authorList>
            <person name="Tan M.H."/>
            <person name="Gan H.M."/>
            <person name="Croft L.J."/>
            <person name="Austin C.M."/>
        </authorList>
    </citation>
    <scope>NUCLEOTIDE SEQUENCE [LARGE SCALE GENOMIC DNA]</scope>
    <source>
        <strain evidence="9">Aro1</strain>
    </source>
</reference>
<evidence type="ECO:0000256" key="1">
    <source>
        <dbReference type="ARBA" id="ARBA00008295"/>
    </source>
</evidence>
<dbReference type="FunFam" id="1.20.140.150:FF:000001">
    <property type="entry name" value="Claudin"/>
    <property type="match status" value="1"/>
</dbReference>
<keyword evidence="2 8" id="KW-0796">Tight junction</keyword>
<comment type="similarity">
    <text evidence="1 8">Belongs to the claudin family.</text>
</comment>
<dbReference type="PROSITE" id="PS01346">
    <property type="entry name" value="CLAUDIN"/>
    <property type="match status" value="1"/>
</dbReference>
<keyword evidence="6 8" id="KW-1133">Transmembrane helix</keyword>
<feature type="transmembrane region" description="Helical" evidence="8">
    <location>
        <begin position="117"/>
        <end position="140"/>
    </location>
</feature>
<evidence type="ECO:0000256" key="7">
    <source>
        <dbReference type="ARBA" id="ARBA00023136"/>
    </source>
</evidence>
<dbReference type="GO" id="GO:0005198">
    <property type="term" value="F:structural molecule activity"/>
    <property type="evidence" value="ECO:0007669"/>
    <property type="project" value="InterPro"/>
</dbReference>
<organism evidence="9 10">
    <name type="scientific">Scleropages formosus</name>
    <name type="common">Asian bonytongue</name>
    <name type="synonym">Osteoglossum formosum</name>
    <dbReference type="NCBI Taxonomy" id="113540"/>
    <lineage>
        <taxon>Eukaryota</taxon>
        <taxon>Metazoa</taxon>
        <taxon>Chordata</taxon>
        <taxon>Craniata</taxon>
        <taxon>Vertebrata</taxon>
        <taxon>Euteleostomi</taxon>
        <taxon>Actinopterygii</taxon>
        <taxon>Neopterygii</taxon>
        <taxon>Teleostei</taxon>
        <taxon>Osteoglossocephala</taxon>
        <taxon>Osteoglossomorpha</taxon>
        <taxon>Osteoglossiformes</taxon>
        <taxon>Osteoglossidae</taxon>
        <taxon>Scleropages</taxon>
    </lineage>
</organism>